<reference evidence="1" key="1">
    <citation type="submission" date="2017-07" db="EMBL/GenBank/DDBJ databases">
        <title>Taro Niue Genome Assembly and Annotation.</title>
        <authorList>
            <person name="Atibalentja N."/>
            <person name="Keating K."/>
            <person name="Fields C.J."/>
        </authorList>
    </citation>
    <scope>NUCLEOTIDE SEQUENCE</scope>
    <source>
        <strain evidence="1">Niue_2</strain>
        <tissue evidence="1">Leaf</tissue>
    </source>
</reference>
<keyword evidence="2" id="KW-1185">Reference proteome</keyword>
<proteinExistence type="predicted"/>
<name>A0A843XQS1_COLES</name>
<dbReference type="AlphaFoldDB" id="A0A843XQS1"/>
<evidence type="ECO:0000313" key="1">
    <source>
        <dbReference type="EMBL" id="MQM21461.1"/>
    </source>
</evidence>
<organism evidence="1 2">
    <name type="scientific">Colocasia esculenta</name>
    <name type="common">Wild taro</name>
    <name type="synonym">Arum esculentum</name>
    <dbReference type="NCBI Taxonomy" id="4460"/>
    <lineage>
        <taxon>Eukaryota</taxon>
        <taxon>Viridiplantae</taxon>
        <taxon>Streptophyta</taxon>
        <taxon>Embryophyta</taxon>
        <taxon>Tracheophyta</taxon>
        <taxon>Spermatophyta</taxon>
        <taxon>Magnoliopsida</taxon>
        <taxon>Liliopsida</taxon>
        <taxon>Araceae</taxon>
        <taxon>Aroideae</taxon>
        <taxon>Colocasieae</taxon>
        <taxon>Colocasia</taxon>
    </lineage>
</organism>
<gene>
    <name evidence="1" type="ORF">Taro_054502</name>
</gene>
<comment type="caution">
    <text evidence="1">The sequence shown here is derived from an EMBL/GenBank/DDBJ whole genome shotgun (WGS) entry which is preliminary data.</text>
</comment>
<sequence>MRVVAADQAGNDELERGVRGTFLGFQRDSRFFGGLLAFLRIGCRLYLVDDNRCCRQLVHAVAQGLAVCLACSGVVSDLYHQQ</sequence>
<evidence type="ECO:0000313" key="2">
    <source>
        <dbReference type="Proteomes" id="UP000652761"/>
    </source>
</evidence>
<dbReference type="Proteomes" id="UP000652761">
    <property type="component" value="Unassembled WGS sequence"/>
</dbReference>
<dbReference type="EMBL" id="NMUH01011070">
    <property type="protein sequence ID" value="MQM21461.1"/>
    <property type="molecule type" value="Genomic_DNA"/>
</dbReference>
<accession>A0A843XQS1</accession>
<protein>
    <submittedName>
        <fullName evidence="1">Uncharacterized protein</fullName>
    </submittedName>
</protein>